<evidence type="ECO:0000313" key="2">
    <source>
        <dbReference type="Proteomes" id="UP000555836"/>
    </source>
</evidence>
<dbReference type="RefSeq" id="WP_062852683.1">
    <property type="nucleotide sequence ID" value="NZ_CP138328.1"/>
</dbReference>
<organism evidence="1 2">
    <name type="scientific">Vibrio parahaemolyticus</name>
    <dbReference type="NCBI Taxonomy" id="670"/>
    <lineage>
        <taxon>Bacteria</taxon>
        <taxon>Pseudomonadati</taxon>
        <taxon>Pseudomonadota</taxon>
        <taxon>Gammaproteobacteria</taxon>
        <taxon>Vibrionales</taxon>
        <taxon>Vibrionaceae</taxon>
        <taxon>Vibrio</taxon>
    </lineage>
</organism>
<gene>
    <name evidence="1" type="ORF">HKB21_13085</name>
</gene>
<protein>
    <submittedName>
        <fullName evidence="1">Uncharacterized protein</fullName>
    </submittedName>
</protein>
<accession>A0A7Y0X666</accession>
<comment type="caution">
    <text evidence="1">The sequence shown here is derived from an EMBL/GenBank/DDBJ whole genome shotgun (WGS) entry which is preliminary data.</text>
</comment>
<dbReference type="EMBL" id="JABCLD010001222">
    <property type="protein sequence ID" value="NMU26553.1"/>
    <property type="molecule type" value="Genomic_DNA"/>
</dbReference>
<reference evidence="1 2" key="1">
    <citation type="submission" date="2020-04" db="EMBL/GenBank/DDBJ databases">
        <title>Whole-genome sequencing of Vibrio spp. from China reveals different genetic environments of blaCTX-M-14 among diverse lineages.</title>
        <authorList>
            <person name="Zheng Z."/>
            <person name="Ye L."/>
            <person name="Chen S."/>
        </authorList>
    </citation>
    <scope>NUCLEOTIDE SEQUENCE [LARGE SCALE GENOMIC DNA]</scope>
    <source>
        <strain evidence="1 2">Vb0574</strain>
    </source>
</reference>
<dbReference type="AlphaFoldDB" id="A0A7Y0X666"/>
<dbReference type="Proteomes" id="UP000555836">
    <property type="component" value="Unassembled WGS sequence"/>
</dbReference>
<proteinExistence type="predicted"/>
<name>A0A7Y0X666_VIBPH</name>
<sequence>MVGFSVSETDLFVESQLCNIVFSKDFFGVVSPFSTALSVPCGFSESRFETTPDLSFLKHVKTVLAKRQSTSNQSFRFGN</sequence>
<evidence type="ECO:0000313" key="1">
    <source>
        <dbReference type="EMBL" id="NMU26553.1"/>
    </source>
</evidence>